<evidence type="ECO:0008006" key="4">
    <source>
        <dbReference type="Google" id="ProtNLM"/>
    </source>
</evidence>
<protein>
    <recommendedName>
        <fullName evidence="4">Toxin CptA</fullName>
    </recommendedName>
</protein>
<gene>
    <name evidence="2" type="ORF">ACFPQA_12610</name>
</gene>
<dbReference type="EMBL" id="JBHSNL010000004">
    <property type="protein sequence ID" value="MFC5545900.1"/>
    <property type="molecule type" value="Genomic_DNA"/>
</dbReference>
<proteinExistence type="predicted"/>
<evidence type="ECO:0000313" key="2">
    <source>
        <dbReference type="EMBL" id="MFC5545900.1"/>
    </source>
</evidence>
<dbReference type="Proteomes" id="UP001596055">
    <property type="component" value="Unassembled WGS sequence"/>
</dbReference>
<name>A0ABW0RQF9_9GAMM</name>
<organism evidence="2 3">
    <name type="scientific">Marinobacter koreensis</name>
    <dbReference type="NCBI Taxonomy" id="335974"/>
    <lineage>
        <taxon>Bacteria</taxon>
        <taxon>Pseudomonadati</taxon>
        <taxon>Pseudomonadota</taxon>
        <taxon>Gammaproteobacteria</taxon>
        <taxon>Pseudomonadales</taxon>
        <taxon>Marinobacteraceae</taxon>
        <taxon>Marinobacter</taxon>
    </lineage>
</organism>
<accession>A0ABW0RQF9</accession>
<feature type="transmembrane region" description="Helical" evidence="1">
    <location>
        <begin position="23"/>
        <end position="48"/>
    </location>
</feature>
<evidence type="ECO:0000313" key="3">
    <source>
        <dbReference type="Proteomes" id="UP001596055"/>
    </source>
</evidence>
<reference evidence="3" key="1">
    <citation type="journal article" date="2019" name="Int. J. Syst. Evol. Microbiol.">
        <title>The Global Catalogue of Microorganisms (GCM) 10K type strain sequencing project: providing services to taxonomists for standard genome sequencing and annotation.</title>
        <authorList>
            <consortium name="The Broad Institute Genomics Platform"/>
            <consortium name="The Broad Institute Genome Sequencing Center for Infectious Disease"/>
            <person name="Wu L."/>
            <person name="Ma J."/>
        </authorList>
    </citation>
    <scope>NUCLEOTIDE SEQUENCE [LARGE SCALE GENOMIC DNA]</scope>
    <source>
        <strain evidence="3">CGMCC 4.1799</strain>
    </source>
</reference>
<keyword evidence="1" id="KW-0812">Transmembrane</keyword>
<evidence type="ECO:0000256" key="1">
    <source>
        <dbReference type="SAM" id="Phobius"/>
    </source>
</evidence>
<keyword evidence="1" id="KW-1133">Transmembrane helix</keyword>
<comment type="caution">
    <text evidence="2">The sequence shown here is derived from an EMBL/GenBank/DDBJ whole genome shotgun (WGS) entry which is preliminary data.</text>
</comment>
<sequence length="154" mass="16829">MSSRIDLSLSPCTTVGLIASLPWLAFVAFVLVAFTPGQAIAGLAFALAMTIRDFRRLGQIAGGHAITGLRVRAGQLFAIFRDESEVPVRPGPASRLGAGLTLLKLHPDGTRFKAYHVILLAPSRWSKGNVVAPDQFRRLRQWLRLGKPRRSTDN</sequence>
<keyword evidence="3" id="KW-1185">Reference proteome</keyword>
<keyword evidence="1" id="KW-0472">Membrane</keyword>
<dbReference type="RefSeq" id="WP_248160044.1">
    <property type="nucleotide sequence ID" value="NZ_JAKZAJ010000005.1"/>
</dbReference>